<protein>
    <submittedName>
        <fullName evidence="1">Uncharacterized protein</fullName>
    </submittedName>
</protein>
<dbReference type="Proteomes" id="UP000821845">
    <property type="component" value="Chromosome 9"/>
</dbReference>
<comment type="caution">
    <text evidence="1">The sequence shown here is derived from an EMBL/GenBank/DDBJ whole genome shotgun (WGS) entry which is preliminary data.</text>
</comment>
<evidence type="ECO:0000313" key="2">
    <source>
        <dbReference type="Proteomes" id="UP000821845"/>
    </source>
</evidence>
<name>A0ACB7RKB5_HYAAI</name>
<proteinExistence type="predicted"/>
<dbReference type="EMBL" id="CM023489">
    <property type="protein sequence ID" value="KAH6922257.1"/>
    <property type="molecule type" value="Genomic_DNA"/>
</dbReference>
<accession>A0ACB7RKB5</accession>
<organism evidence="1 2">
    <name type="scientific">Hyalomma asiaticum</name>
    <name type="common">Tick</name>
    <dbReference type="NCBI Taxonomy" id="266040"/>
    <lineage>
        <taxon>Eukaryota</taxon>
        <taxon>Metazoa</taxon>
        <taxon>Ecdysozoa</taxon>
        <taxon>Arthropoda</taxon>
        <taxon>Chelicerata</taxon>
        <taxon>Arachnida</taxon>
        <taxon>Acari</taxon>
        <taxon>Parasitiformes</taxon>
        <taxon>Ixodida</taxon>
        <taxon>Ixodoidea</taxon>
        <taxon>Ixodidae</taxon>
        <taxon>Hyalomminae</taxon>
        <taxon>Hyalomma</taxon>
    </lineage>
</organism>
<keyword evidence="2" id="KW-1185">Reference proteome</keyword>
<gene>
    <name evidence="1" type="ORF">HPB50_011329</name>
</gene>
<sequence length="502" mass="56705">MADCNDGTADVPDAEVKQFFQKGLELYGRDTPNNSARLTPAMMKYGADLTYKSTLSVEDAHLLRRMLRTGPRVRKLRLHRIMYEAFRVAFHHRGECSSLKEVHFGLVDCSGKDLGISRCGWFRRLHSLHLRCVHTGCAFTEDIASYIKQNKFLRELGLSVSCGGVEGVATLTATLTENDTLKKFCLADVFLPSYTVISFANLLTCNDTLELVDLTEACRVGKNQLRPLLRQELYSGVFRRLKIVWPVQLISEVTEILQEGRCCPRLWVSLADGATEEDLRKVFTAAFNDKMLCELRLECTEAVYLANESHIMLMFEPTTTLRDVGIAIRGPFDNQTKFIDIMEAMRKNSSITKLSINTRALTFEMAIALSEMLPRNRTLHHVAFDNRHEASPAEVKTIIKGLRKNYILTSLKIRYKPHDSVESRELTALLERNMILLDKAADFVISGAGVSDEKGVYALNRIYSSACLVEYVQRMTGRTTEVAKEDVQAALDKACESHGYYN</sequence>
<evidence type="ECO:0000313" key="1">
    <source>
        <dbReference type="EMBL" id="KAH6922257.1"/>
    </source>
</evidence>
<reference evidence="1" key="1">
    <citation type="submission" date="2020-05" db="EMBL/GenBank/DDBJ databases">
        <title>Large-scale comparative analyses of tick genomes elucidate their genetic diversity and vector capacities.</title>
        <authorList>
            <person name="Jia N."/>
            <person name="Wang J."/>
            <person name="Shi W."/>
            <person name="Du L."/>
            <person name="Sun Y."/>
            <person name="Zhan W."/>
            <person name="Jiang J."/>
            <person name="Wang Q."/>
            <person name="Zhang B."/>
            <person name="Ji P."/>
            <person name="Sakyi L.B."/>
            <person name="Cui X."/>
            <person name="Yuan T."/>
            <person name="Jiang B."/>
            <person name="Yang W."/>
            <person name="Lam T.T.-Y."/>
            <person name="Chang Q."/>
            <person name="Ding S."/>
            <person name="Wang X."/>
            <person name="Zhu J."/>
            <person name="Ruan X."/>
            <person name="Zhao L."/>
            <person name="Wei J."/>
            <person name="Que T."/>
            <person name="Du C."/>
            <person name="Cheng J."/>
            <person name="Dai P."/>
            <person name="Han X."/>
            <person name="Huang E."/>
            <person name="Gao Y."/>
            <person name="Liu J."/>
            <person name="Shao H."/>
            <person name="Ye R."/>
            <person name="Li L."/>
            <person name="Wei W."/>
            <person name="Wang X."/>
            <person name="Wang C."/>
            <person name="Yang T."/>
            <person name="Huo Q."/>
            <person name="Li W."/>
            <person name="Guo W."/>
            <person name="Chen H."/>
            <person name="Zhou L."/>
            <person name="Ni X."/>
            <person name="Tian J."/>
            <person name="Zhou Y."/>
            <person name="Sheng Y."/>
            <person name="Liu T."/>
            <person name="Pan Y."/>
            <person name="Xia L."/>
            <person name="Li J."/>
            <person name="Zhao F."/>
            <person name="Cao W."/>
        </authorList>
    </citation>
    <scope>NUCLEOTIDE SEQUENCE</scope>
    <source>
        <strain evidence="1">Hyas-2018</strain>
    </source>
</reference>